<organism evidence="2 3">
    <name type="scientific">Macrolepiota fuliginosa MF-IS2</name>
    <dbReference type="NCBI Taxonomy" id="1400762"/>
    <lineage>
        <taxon>Eukaryota</taxon>
        <taxon>Fungi</taxon>
        <taxon>Dikarya</taxon>
        <taxon>Basidiomycota</taxon>
        <taxon>Agaricomycotina</taxon>
        <taxon>Agaricomycetes</taxon>
        <taxon>Agaricomycetidae</taxon>
        <taxon>Agaricales</taxon>
        <taxon>Agaricineae</taxon>
        <taxon>Agaricaceae</taxon>
        <taxon>Macrolepiota</taxon>
    </lineage>
</organism>
<accession>A0A9P5X434</accession>
<evidence type="ECO:0000313" key="3">
    <source>
        <dbReference type="Proteomes" id="UP000807342"/>
    </source>
</evidence>
<sequence length="246" mass="26711">MGAAMIYVKECSYRTRHNHLKGWVEGGSDRGRGDVRMCQPAPSADRSAPPPPSPLIPCPSATPQRHAGAVTTSPANMPSGPQPPIASIAEASQVLNLRSSPNAPYHSPTPIPYNATPISTNTSPCSSITTDASPPSSNTLFMTTSNQPPATPLSWMTHVECRTSEVAVFLRSCIPDMQYLLNSFIQFGCHNREFLKGVAELPETDIEEFLKKAIAHTPPPHTSNFPSQMVLFLLKKHLKRSFAHAM</sequence>
<protein>
    <submittedName>
        <fullName evidence="2">Uncharacterized protein</fullName>
    </submittedName>
</protein>
<dbReference type="AlphaFoldDB" id="A0A9P5X434"/>
<feature type="compositionally biased region" description="Pro residues" evidence="1">
    <location>
        <begin position="48"/>
        <end position="57"/>
    </location>
</feature>
<evidence type="ECO:0000313" key="2">
    <source>
        <dbReference type="EMBL" id="KAF9442865.1"/>
    </source>
</evidence>
<dbReference type="OrthoDB" id="3067696at2759"/>
<dbReference type="EMBL" id="MU151555">
    <property type="protein sequence ID" value="KAF9442865.1"/>
    <property type="molecule type" value="Genomic_DNA"/>
</dbReference>
<name>A0A9P5X434_9AGAR</name>
<comment type="caution">
    <text evidence="2">The sequence shown here is derived from an EMBL/GenBank/DDBJ whole genome shotgun (WGS) entry which is preliminary data.</text>
</comment>
<gene>
    <name evidence="2" type="ORF">P691DRAFT_738546</name>
</gene>
<feature type="region of interest" description="Disordered" evidence="1">
    <location>
        <begin position="21"/>
        <end position="82"/>
    </location>
</feature>
<reference evidence="2" key="1">
    <citation type="submission" date="2020-11" db="EMBL/GenBank/DDBJ databases">
        <authorList>
            <consortium name="DOE Joint Genome Institute"/>
            <person name="Ahrendt S."/>
            <person name="Riley R."/>
            <person name="Andreopoulos W."/>
            <person name="Labutti K."/>
            <person name="Pangilinan J."/>
            <person name="Ruiz-Duenas F.J."/>
            <person name="Barrasa J.M."/>
            <person name="Sanchez-Garcia M."/>
            <person name="Camarero S."/>
            <person name="Miyauchi S."/>
            <person name="Serrano A."/>
            <person name="Linde D."/>
            <person name="Babiker R."/>
            <person name="Drula E."/>
            <person name="Ayuso-Fernandez I."/>
            <person name="Pacheco R."/>
            <person name="Padilla G."/>
            <person name="Ferreira P."/>
            <person name="Barriuso J."/>
            <person name="Kellner H."/>
            <person name="Castanera R."/>
            <person name="Alfaro M."/>
            <person name="Ramirez L."/>
            <person name="Pisabarro A.G."/>
            <person name="Kuo A."/>
            <person name="Tritt A."/>
            <person name="Lipzen A."/>
            <person name="He G."/>
            <person name="Yan M."/>
            <person name="Ng V."/>
            <person name="Cullen D."/>
            <person name="Martin F."/>
            <person name="Rosso M.-N."/>
            <person name="Henrissat B."/>
            <person name="Hibbett D."/>
            <person name="Martinez A.T."/>
            <person name="Grigoriev I.V."/>
        </authorList>
    </citation>
    <scope>NUCLEOTIDE SEQUENCE</scope>
    <source>
        <strain evidence="2">MF-IS2</strain>
    </source>
</reference>
<proteinExistence type="predicted"/>
<dbReference type="Proteomes" id="UP000807342">
    <property type="component" value="Unassembled WGS sequence"/>
</dbReference>
<keyword evidence="3" id="KW-1185">Reference proteome</keyword>
<evidence type="ECO:0000256" key="1">
    <source>
        <dbReference type="SAM" id="MobiDB-lite"/>
    </source>
</evidence>